<dbReference type="Proteomes" id="UP000018144">
    <property type="component" value="Unassembled WGS sequence"/>
</dbReference>
<proteinExistence type="predicted"/>
<gene>
    <name evidence="1" type="ORF">PCON_01371</name>
</gene>
<dbReference type="EMBL" id="HF936132">
    <property type="protein sequence ID" value="CCX33529.1"/>
    <property type="molecule type" value="Genomic_DNA"/>
</dbReference>
<protein>
    <submittedName>
        <fullName evidence="1">Uncharacterized protein</fullName>
    </submittedName>
</protein>
<name>U4LN09_PYROM</name>
<evidence type="ECO:0000313" key="1">
    <source>
        <dbReference type="EMBL" id="CCX33529.1"/>
    </source>
</evidence>
<sequence length="169" mass="18919">MEGEELKRLRLACQEIKRQGIPPGCAEIADEEEEEDIKKRKVVSLQVGNNKRKRAVRPVSYATNPDQLSAIPAAMPLSLTMEPHSFDYYKFAKMGPAGESGLPFGYGIADNFRMPHESQLHDNVRIVRNQHDADEALPGATQSSMIGSAPTTTCKRGCRMAEHQIWVYY</sequence>
<accession>U4LN09</accession>
<keyword evidence="2" id="KW-1185">Reference proteome</keyword>
<reference evidence="1 2" key="1">
    <citation type="journal article" date="2013" name="PLoS Genet.">
        <title>The genome and development-dependent transcriptomes of Pyronema confluens: a window into fungal evolution.</title>
        <authorList>
            <person name="Traeger S."/>
            <person name="Altegoer F."/>
            <person name="Freitag M."/>
            <person name="Gabaldon T."/>
            <person name="Kempken F."/>
            <person name="Kumar A."/>
            <person name="Marcet-Houben M."/>
            <person name="Poggeler S."/>
            <person name="Stajich J.E."/>
            <person name="Nowrousian M."/>
        </authorList>
    </citation>
    <scope>NUCLEOTIDE SEQUENCE [LARGE SCALE GENOMIC DNA]</scope>
    <source>
        <strain evidence="2">CBS 100304</strain>
        <tissue evidence="1">Vegetative mycelium</tissue>
    </source>
</reference>
<organism evidence="1 2">
    <name type="scientific">Pyronema omphalodes (strain CBS 100304)</name>
    <name type="common">Pyronema confluens</name>
    <dbReference type="NCBI Taxonomy" id="1076935"/>
    <lineage>
        <taxon>Eukaryota</taxon>
        <taxon>Fungi</taxon>
        <taxon>Dikarya</taxon>
        <taxon>Ascomycota</taxon>
        <taxon>Pezizomycotina</taxon>
        <taxon>Pezizomycetes</taxon>
        <taxon>Pezizales</taxon>
        <taxon>Pyronemataceae</taxon>
        <taxon>Pyronema</taxon>
    </lineage>
</organism>
<evidence type="ECO:0000313" key="2">
    <source>
        <dbReference type="Proteomes" id="UP000018144"/>
    </source>
</evidence>
<dbReference type="AlphaFoldDB" id="U4LN09"/>